<evidence type="ECO:0000313" key="2">
    <source>
        <dbReference type="Proteomes" id="UP000000719"/>
    </source>
</evidence>
<dbReference type="OrthoDB" id="680500at2"/>
<dbReference type="InterPro" id="IPR021223">
    <property type="entry name" value="AbiGi"/>
</dbReference>
<sequence>MSPGYYSNVYWHFTGSPRNIDWSKVKNPSDILLNDSPKTEEESLSVLREILNTKMLKATTREKITDNLYTRKYCSVCDIPLKDLYYHSEYYGKVAIGFKGKAVQKKFNPVLYLDYKKLKQLRNYLKDLNYTKLQTGSALSFDLLKDYIKITSFDKNPNKTFYKEREWRCIGNFLFKMAEISAIIVGKESVSKARKYLNENKYGDSIPIITWELIGDS</sequence>
<evidence type="ECO:0000313" key="1">
    <source>
        <dbReference type="EMBL" id="ACL69591.1"/>
    </source>
</evidence>
<keyword evidence="2" id="KW-1185">Reference proteome</keyword>
<name>B8CWC2_HALOH</name>
<gene>
    <name evidence="1" type="ordered locus">Hore_08340</name>
</gene>
<dbReference type="HOGENOM" id="CLU_1270844_0_0_9"/>
<organism evidence="1 2">
    <name type="scientific">Halothermothrix orenii (strain H 168 / OCM 544 / DSM 9562)</name>
    <dbReference type="NCBI Taxonomy" id="373903"/>
    <lineage>
        <taxon>Bacteria</taxon>
        <taxon>Bacillati</taxon>
        <taxon>Bacillota</taxon>
        <taxon>Clostridia</taxon>
        <taxon>Halanaerobiales</taxon>
        <taxon>Halothermotrichaceae</taxon>
        <taxon>Halothermothrix</taxon>
    </lineage>
</organism>
<dbReference type="Proteomes" id="UP000000719">
    <property type="component" value="Chromosome"/>
</dbReference>
<dbReference type="Pfam" id="PF10899">
    <property type="entry name" value="AbiGi"/>
    <property type="match status" value="1"/>
</dbReference>
<protein>
    <submittedName>
        <fullName evidence="1">Uncharacterized protein</fullName>
    </submittedName>
</protein>
<dbReference type="STRING" id="373903.Hore_08340"/>
<reference evidence="1 2" key="1">
    <citation type="journal article" date="2009" name="PLoS ONE">
        <title>Genome analysis of the anaerobic thermohalophilic bacterium Halothermothrix orenii.</title>
        <authorList>
            <person name="Mavromatis K."/>
            <person name="Ivanova N."/>
            <person name="Anderson I."/>
            <person name="Lykidis A."/>
            <person name="Hooper S.D."/>
            <person name="Sun H."/>
            <person name="Kunin V."/>
            <person name="Lapidus A."/>
            <person name="Hugenholtz P."/>
            <person name="Patel B."/>
            <person name="Kyrpides N.C."/>
        </authorList>
    </citation>
    <scope>NUCLEOTIDE SEQUENCE [LARGE SCALE GENOMIC DNA]</scope>
    <source>
        <strain evidence="2">H 168 / OCM 544 / DSM 9562</strain>
    </source>
</reference>
<dbReference type="AlphaFoldDB" id="B8CWC2"/>
<dbReference type="KEGG" id="hor:Hore_08340"/>
<proteinExistence type="predicted"/>
<dbReference type="eggNOG" id="ENOG5032ZPG">
    <property type="taxonomic scope" value="Bacteria"/>
</dbReference>
<dbReference type="RefSeq" id="WP_012635779.1">
    <property type="nucleotide sequence ID" value="NC_011899.1"/>
</dbReference>
<dbReference type="EMBL" id="CP001098">
    <property type="protein sequence ID" value="ACL69591.1"/>
    <property type="molecule type" value="Genomic_DNA"/>
</dbReference>
<accession>B8CWC2</accession>